<dbReference type="InterPro" id="IPR006612">
    <property type="entry name" value="THAP_Znf"/>
</dbReference>
<organism evidence="10 11">
    <name type="scientific">Diatraea saccharalis</name>
    <name type="common">sugarcane borer</name>
    <dbReference type="NCBI Taxonomy" id="40085"/>
    <lineage>
        <taxon>Eukaryota</taxon>
        <taxon>Metazoa</taxon>
        <taxon>Ecdysozoa</taxon>
        <taxon>Arthropoda</taxon>
        <taxon>Hexapoda</taxon>
        <taxon>Insecta</taxon>
        <taxon>Pterygota</taxon>
        <taxon>Neoptera</taxon>
        <taxon>Endopterygota</taxon>
        <taxon>Lepidoptera</taxon>
        <taxon>Glossata</taxon>
        <taxon>Ditrysia</taxon>
        <taxon>Pyraloidea</taxon>
        <taxon>Crambidae</taxon>
        <taxon>Crambinae</taxon>
        <taxon>Diatraea</taxon>
    </lineage>
</organism>
<feature type="binding site" evidence="6">
    <location>
        <position position="89"/>
    </location>
    <ligand>
        <name>Zn(2+)</name>
        <dbReference type="ChEBI" id="CHEBI:29105"/>
    </ligand>
</feature>
<dbReference type="EMBL" id="OU893354">
    <property type="protein sequence ID" value="CAG9790634.1"/>
    <property type="molecule type" value="Genomic_DNA"/>
</dbReference>
<dbReference type="SUPFAM" id="SSF57716">
    <property type="entry name" value="Glucocorticoid receptor-like (DNA-binding domain)"/>
    <property type="match status" value="2"/>
</dbReference>
<dbReference type="GO" id="GO:0005634">
    <property type="term" value="C:nucleus"/>
    <property type="evidence" value="ECO:0007669"/>
    <property type="project" value="InterPro"/>
</dbReference>
<reference evidence="10" key="2">
    <citation type="submission" date="2022-10" db="EMBL/GenBank/DDBJ databases">
        <authorList>
            <consortium name="ENA_rothamsted_submissions"/>
            <consortium name="culmorum"/>
            <person name="King R."/>
        </authorList>
    </citation>
    <scope>NUCLEOTIDE SEQUENCE</scope>
</reference>
<feature type="compositionally biased region" description="Acidic residues" evidence="7">
    <location>
        <begin position="241"/>
        <end position="251"/>
    </location>
</feature>
<evidence type="ECO:0000313" key="10">
    <source>
        <dbReference type="EMBL" id="CAG9790634.1"/>
    </source>
</evidence>
<evidence type="ECO:0000256" key="2">
    <source>
        <dbReference type="ARBA" id="ARBA00022771"/>
    </source>
</evidence>
<feature type="binding site" evidence="6">
    <location>
        <position position="86"/>
    </location>
    <ligand>
        <name>Zn(2+)</name>
        <dbReference type="ChEBI" id="CHEBI:29105"/>
    </ligand>
</feature>
<evidence type="ECO:0000256" key="5">
    <source>
        <dbReference type="PROSITE-ProRule" id="PRU00309"/>
    </source>
</evidence>
<dbReference type="Proteomes" id="UP001153714">
    <property type="component" value="Chromosome 23"/>
</dbReference>
<evidence type="ECO:0000256" key="6">
    <source>
        <dbReference type="PROSITE-ProRule" id="PRU01263"/>
    </source>
</evidence>
<keyword evidence="4 5" id="KW-0238">DNA-binding</keyword>
<feature type="binding site" evidence="6">
    <location>
        <position position="127"/>
    </location>
    <ligand>
        <name>Zn(2+)</name>
        <dbReference type="ChEBI" id="CHEBI:29105"/>
    </ligand>
</feature>
<dbReference type="GO" id="GO:0008270">
    <property type="term" value="F:zinc ion binding"/>
    <property type="evidence" value="ECO:0007669"/>
    <property type="project" value="UniProtKB-UniRule"/>
</dbReference>
<accession>A0A9N9R5K6</accession>
<evidence type="ECO:0000313" key="11">
    <source>
        <dbReference type="Proteomes" id="UP001153714"/>
    </source>
</evidence>
<dbReference type="GO" id="GO:0003677">
    <property type="term" value="F:DNA binding"/>
    <property type="evidence" value="ECO:0007669"/>
    <property type="project" value="UniProtKB-UniRule"/>
</dbReference>
<keyword evidence="1 6" id="KW-0479">Metal-binding</keyword>
<evidence type="ECO:0000259" key="9">
    <source>
        <dbReference type="PROSITE" id="PS51915"/>
    </source>
</evidence>
<dbReference type="PROSITE" id="PS50950">
    <property type="entry name" value="ZF_THAP"/>
    <property type="match status" value="1"/>
</dbReference>
<sequence>MRCCVPGCKSDSRYSLKSLGITFYMLPSEPSLRNAWFQVLGIEEPWKPNERPAVCSEHFLCEDLFQDKSGLLTLRVDSVPFTVQVCRICLVMGTKLFSIREYKLEQAYEQLTGVSLLSENCLPHELCAECAQRLINFSRFRHKSLKANSLMMELLNKHKEITELNIQSISRENNQLISNLTTATIIDHYDFCIEEVDDEEVEIIPEEVKPVVTPDLDTTINAEENNEDVEVNNDILTSNYDESDVKDDDYSTDNSSLLEETKKKGVKYIQYEKDDENEEAINNIVLNKNNESDVIDDNSFSDNSLLLEETKKSKEYRRNAKVKTNNRAETKVDGQKKTLLDEILKIFTVTDLTLKEQLADIENRKESLNYKNSPFKASHRDGGGGQGGGRPFATQIFARFLKTGQFCVPQSISGTPGPVIGKRGSPVQNGTSGHVKYVQLSNGKQI</sequence>
<evidence type="ECO:0000256" key="7">
    <source>
        <dbReference type="SAM" id="MobiDB-lite"/>
    </source>
</evidence>
<dbReference type="InterPro" id="IPR012934">
    <property type="entry name" value="Znf_AD"/>
</dbReference>
<feature type="region of interest" description="Disordered" evidence="7">
    <location>
        <begin position="235"/>
        <end position="256"/>
    </location>
</feature>
<name>A0A9N9R5K6_9NEOP</name>
<protein>
    <submittedName>
        <fullName evidence="10">Uncharacterized protein</fullName>
    </submittedName>
</protein>
<feature type="binding site" evidence="6">
    <location>
        <position position="130"/>
    </location>
    <ligand>
        <name>Zn(2+)</name>
        <dbReference type="ChEBI" id="CHEBI:29105"/>
    </ligand>
</feature>
<evidence type="ECO:0000256" key="4">
    <source>
        <dbReference type="ARBA" id="ARBA00023125"/>
    </source>
</evidence>
<feature type="domain" description="ZAD" evidence="9">
    <location>
        <begin position="84"/>
        <end position="154"/>
    </location>
</feature>
<dbReference type="SMART" id="SM00980">
    <property type="entry name" value="THAP"/>
    <property type="match status" value="1"/>
</dbReference>
<keyword evidence="3 6" id="KW-0862">Zinc</keyword>
<dbReference type="SMART" id="SM00868">
    <property type="entry name" value="zf-AD"/>
    <property type="match status" value="1"/>
</dbReference>
<gene>
    <name evidence="10" type="ORF">DIATSA_LOCUS8297</name>
</gene>
<evidence type="ECO:0000256" key="1">
    <source>
        <dbReference type="ARBA" id="ARBA00022723"/>
    </source>
</evidence>
<dbReference type="OrthoDB" id="5982876at2759"/>
<dbReference type="Pfam" id="PF05485">
    <property type="entry name" value="THAP"/>
    <property type="match status" value="1"/>
</dbReference>
<dbReference type="Pfam" id="PF07776">
    <property type="entry name" value="zf-AD"/>
    <property type="match status" value="1"/>
</dbReference>
<evidence type="ECO:0000259" key="8">
    <source>
        <dbReference type="PROSITE" id="PS50950"/>
    </source>
</evidence>
<feature type="domain" description="THAP-type" evidence="8">
    <location>
        <begin position="1"/>
        <end position="83"/>
    </location>
</feature>
<evidence type="ECO:0000256" key="3">
    <source>
        <dbReference type="ARBA" id="ARBA00022833"/>
    </source>
</evidence>
<keyword evidence="11" id="KW-1185">Reference proteome</keyword>
<keyword evidence="2 5" id="KW-0863">Zinc-finger</keyword>
<dbReference type="AlphaFoldDB" id="A0A9N9R5K6"/>
<reference evidence="10" key="1">
    <citation type="submission" date="2021-12" db="EMBL/GenBank/DDBJ databases">
        <authorList>
            <person name="King R."/>
        </authorList>
    </citation>
    <scope>NUCLEOTIDE SEQUENCE</scope>
</reference>
<dbReference type="PROSITE" id="PS51915">
    <property type="entry name" value="ZAD"/>
    <property type="match status" value="1"/>
</dbReference>
<proteinExistence type="predicted"/>